<comment type="caution">
    <text evidence="2">The sequence shown here is derived from an EMBL/GenBank/DDBJ whole genome shotgun (WGS) entry which is preliminary data.</text>
</comment>
<sequence>MGWCNKIQQTLVLLLCICVHAHAAQTVHIYLDDQLDFELFKNAKSKPENIAGATNKLVFANLGEQTQVVFTKASFNRTIKIMENADFPACTVNKIDTVDRTSKFLFSLPVNFYWSHKLYTFNNNKTNMAAILNEKGEIKSLPEMFKAFQNKLIVIADNFSYGDFLDSQLRKVDRQNLVIRGGSDHYETVHRMFILGRVDFLLSYPAEFHRYSNNEELPVQSYHIANAPKVVIGHIMCNKNALSEKFIAQVNSVLIELYLSQEFIEAHTDYLPATEHSALEEYIKQFYQDKVIKNNA</sequence>
<organism evidence="2 3">
    <name type="scientific">Pseudoalteromonas luteoviolacea S4060-1</name>
    <dbReference type="NCBI Taxonomy" id="1365257"/>
    <lineage>
        <taxon>Bacteria</taxon>
        <taxon>Pseudomonadati</taxon>
        <taxon>Pseudomonadota</taxon>
        <taxon>Gammaproteobacteria</taxon>
        <taxon>Alteromonadales</taxon>
        <taxon>Pseudoalteromonadaceae</taxon>
        <taxon>Pseudoalteromonas</taxon>
    </lineage>
</organism>
<gene>
    <name evidence="2" type="ORF">N478_22100</name>
</gene>
<proteinExistence type="predicted"/>
<accession>A0A167LEQ7</accession>
<dbReference type="Proteomes" id="UP000076661">
    <property type="component" value="Unassembled WGS sequence"/>
</dbReference>
<feature type="chain" id="PRO_5007889853" description="Solute-binding protein family 3/N-terminal domain-containing protein" evidence="1">
    <location>
        <begin position="24"/>
        <end position="296"/>
    </location>
</feature>
<reference evidence="2 3" key="1">
    <citation type="submission" date="2013-07" db="EMBL/GenBank/DDBJ databases">
        <title>Comparative Genomic and Metabolomic Analysis of Twelve Strains of Pseudoalteromonas luteoviolacea.</title>
        <authorList>
            <person name="Vynne N.G."/>
            <person name="Mansson M."/>
            <person name="Gram L."/>
        </authorList>
    </citation>
    <scope>NUCLEOTIDE SEQUENCE [LARGE SCALE GENOMIC DNA]</scope>
    <source>
        <strain evidence="2 3">S4060-1</strain>
    </source>
</reference>
<keyword evidence="1" id="KW-0732">Signal</keyword>
<dbReference type="RefSeq" id="WP_063381763.1">
    <property type="nucleotide sequence ID" value="NZ_AUXX01000027.1"/>
</dbReference>
<evidence type="ECO:0000313" key="2">
    <source>
        <dbReference type="EMBL" id="KZN64390.1"/>
    </source>
</evidence>
<dbReference type="PATRIC" id="fig|1365257.3.peg.3234"/>
<evidence type="ECO:0000313" key="3">
    <source>
        <dbReference type="Proteomes" id="UP000076661"/>
    </source>
</evidence>
<protein>
    <recommendedName>
        <fullName evidence="4">Solute-binding protein family 3/N-terminal domain-containing protein</fullName>
    </recommendedName>
</protein>
<dbReference type="AlphaFoldDB" id="A0A167LEQ7"/>
<evidence type="ECO:0008006" key="4">
    <source>
        <dbReference type="Google" id="ProtNLM"/>
    </source>
</evidence>
<name>A0A167LEQ7_9GAMM</name>
<feature type="signal peptide" evidence="1">
    <location>
        <begin position="1"/>
        <end position="23"/>
    </location>
</feature>
<dbReference type="SUPFAM" id="SSF53850">
    <property type="entry name" value="Periplasmic binding protein-like II"/>
    <property type="match status" value="1"/>
</dbReference>
<dbReference type="EMBL" id="AUXX01000027">
    <property type="protein sequence ID" value="KZN64390.1"/>
    <property type="molecule type" value="Genomic_DNA"/>
</dbReference>
<evidence type="ECO:0000256" key="1">
    <source>
        <dbReference type="SAM" id="SignalP"/>
    </source>
</evidence>